<dbReference type="Gene3D" id="2.20.25.10">
    <property type="match status" value="1"/>
</dbReference>
<evidence type="ECO:0008006" key="3">
    <source>
        <dbReference type="Google" id="ProtNLM"/>
    </source>
</evidence>
<dbReference type="InterPro" id="IPR005651">
    <property type="entry name" value="Trm112-like"/>
</dbReference>
<dbReference type="Proteomes" id="UP001500552">
    <property type="component" value="Unassembled WGS sequence"/>
</dbReference>
<dbReference type="RefSeq" id="WP_345161334.1">
    <property type="nucleotide sequence ID" value="NZ_BAABHC010000029.1"/>
</dbReference>
<dbReference type="SUPFAM" id="SSF158997">
    <property type="entry name" value="Trm112p-like"/>
    <property type="match status" value="1"/>
</dbReference>
<organism evidence="1 2">
    <name type="scientific">Pontibacter saemangeumensis</name>
    <dbReference type="NCBI Taxonomy" id="1084525"/>
    <lineage>
        <taxon>Bacteria</taxon>
        <taxon>Pseudomonadati</taxon>
        <taxon>Bacteroidota</taxon>
        <taxon>Cytophagia</taxon>
        <taxon>Cytophagales</taxon>
        <taxon>Hymenobacteraceae</taxon>
        <taxon>Pontibacter</taxon>
    </lineage>
</organism>
<dbReference type="EMBL" id="BAABHC010000029">
    <property type="protein sequence ID" value="GAA4440691.1"/>
    <property type="molecule type" value="Genomic_DNA"/>
</dbReference>
<accession>A0ABP8M125</accession>
<reference evidence="2" key="1">
    <citation type="journal article" date="2019" name="Int. J. Syst. Evol. Microbiol.">
        <title>The Global Catalogue of Microorganisms (GCM) 10K type strain sequencing project: providing services to taxonomists for standard genome sequencing and annotation.</title>
        <authorList>
            <consortium name="The Broad Institute Genomics Platform"/>
            <consortium name="The Broad Institute Genome Sequencing Center for Infectious Disease"/>
            <person name="Wu L."/>
            <person name="Ma J."/>
        </authorList>
    </citation>
    <scope>NUCLEOTIDE SEQUENCE [LARGE SCALE GENOMIC DNA]</scope>
    <source>
        <strain evidence="2">JCM 17926</strain>
    </source>
</reference>
<keyword evidence="2" id="KW-1185">Reference proteome</keyword>
<dbReference type="Pfam" id="PF03966">
    <property type="entry name" value="Trm112p"/>
    <property type="match status" value="1"/>
</dbReference>
<comment type="caution">
    <text evidence="1">The sequence shown here is derived from an EMBL/GenBank/DDBJ whole genome shotgun (WGS) entry which is preliminary data.</text>
</comment>
<proteinExistence type="predicted"/>
<gene>
    <name evidence="1" type="ORF">GCM10023188_38280</name>
</gene>
<sequence length="90" mass="10319">MNTSLLNKLCCPLDKHDLEIKVFAQHENGDIVEGLLTCPACRRYYPIIYGIPIMTPDEYREKALEEPILKKWNLAIGENEATRFLLQGQA</sequence>
<evidence type="ECO:0000313" key="2">
    <source>
        <dbReference type="Proteomes" id="UP001500552"/>
    </source>
</evidence>
<evidence type="ECO:0000313" key="1">
    <source>
        <dbReference type="EMBL" id="GAA4440691.1"/>
    </source>
</evidence>
<name>A0ABP8M125_9BACT</name>
<protein>
    <recommendedName>
        <fullName evidence="3">Trm112 family protein</fullName>
    </recommendedName>
</protein>